<evidence type="ECO:0000256" key="13">
    <source>
        <dbReference type="PIRNR" id="PIRNR002811"/>
    </source>
</evidence>
<evidence type="ECO:0000259" key="15">
    <source>
        <dbReference type="PROSITE" id="PS50880"/>
    </source>
</evidence>
<evidence type="ECO:0000256" key="2">
    <source>
        <dbReference type="ARBA" id="ARBA00022515"/>
    </source>
</evidence>
<dbReference type="InterPro" id="IPR006295">
    <property type="entry name" value="DNA_primase_DnaG"/>
</dbReference>
<dbReference type="NCBIfam" id="TIGR01391">
    <property type="entry name" value="dnaG"/>
    <property type="match status" value="1"/>
</dbReference>
<keyword evidence="11 12" id="KW-0804">Transcription</keyword>
<name>A0A081JGX5_STRMC</name>
<sequence length="608" mass="69747">MKYKTKMGLVRGGDLLAIDKKLISEIKNSVNIVDVIGEVVSLTRAGRNNIGLCPFHKEKTPSFNVIEDKQFFHCFGCGKSGDVYKFLEEYRQVSFLESVHLVAERAGIPLQDDVQQTQTKPQNPNQILIDIHKDAAKFYNAVLKTTKEGQEAKNYLAQRGLTDELIDYFNIGLSPNEPDFLYQSLAKRYDENALMASGLFNLSERTNRVYDAFQNRIMFPLTDDSGQVVAFSGRIWTKEDLENKQAKYKNTRSTALFNKSYELYHLDKARPVMSKKHEVYLMEGFMDVIAAYRAGIENAVASMGTALTPDHVRHLKRYAKKVILTYDGDNAGQNAIAKSLELLKDFNVEIVRVPEQMDPDEFIQKNSPQALANLLENNRISSTEFLIHYLKPENSDNLQAEIAYVEQISKIIAQSPSITAQNSYINMVADLLPDFDYYQVEQSVNSERLQNRSNLQLEAVKQRVTVVELPISKNISAIIKAESQLMHRLLTHDYLLNEFRNRGEFTFDTQELQALYDLLVQQGEVNSYDLAQFDDRTRQMYYRVLEENLPDEIANNEIEEIIDKRDRLLRERDLQKQSKLIRESSNLGDVDAALEALEDLIAQKRNME</sequence>
<accession>A0A081JGX5</accession>
<dbReference type="GO" id="GO:0008270">
    <property type="term" value="F:zinc ion binding"/>
    <property type="evidence" value="ECO:0007669"/>
    <property type="project" value="UniProtKB-UniRule"/>
</dbReference>
<dbReference type="Gene3D" id="1.10.860.10">
    <property type="entry name" value="DNAb Helicase, Chain A"/>
    <property type="match status" value="1"/>
</dbReference>
<dbReference type="GO" id="GO:0000428">
    <property type="term" value="C:DNA-directed RNA polymerase complex"/>
    <property type="evidence" value="ECO:0007669"/>
    <property type="project" value="UniProtKB-KW"/>
</dbReference>
<evidence type="ECO:0000256" key="6">
    <source>
        <dbReference type="ARBA" id="ARBA00022723"/>
    </source>
</evidence>
<dbReference type="PIRSF" id="PIRSF002811">
    <property type="entry name" value="DnaG"/>
    <property type="match status" value="1"/>
</dbReference>
<dbReference type="PANTHER" id="PTHR30313:SF2">
    <property type="entry name" value="DNA PRIMASE"/>
    <property type="match status" value="1"/>
</dbReference>
<dbReference type="InterPro" id="IPR006171">
    <property type="entry name" value="TOPRIM_dom"/>
</dbReference>
<dbReference type="SUPFAM" id="SSF57783">
    <property type="entry name" value="Zinc beta-ribbon"/>
    <property type="match status" value="1"/>
</dbReference>
<feature type="domain" description="Toprim" evidence="15">
    <location>
        <begin position="277"/>
        <end position="358"/>
    </location>
</feature>
<dbReference type="Pfam" id="PF01807">
    <property type="entry name" value="Zn_ribbon_DnaG"/>
    <property type="match status" value="1"/>
</dbReference>
<gene>
    <name evidence="12 18" type="primary">dnaG</name>
    <name evidence="17" type="ORF">CS009_08500</name>
    <name evidence="18" type="ORF">OQG81_07315</name>
    <name evidence="16" type="ORF">OQH01_00015</name>
</gene>
<evidence type="ECO:0000313" key="19">
    <source>
        <dbReference type="Proteomes" id="UP000221763"/>
    </source>
</evidence>
<comment type="subunit">
    <text evidence="12">Monomer. Interacts with DnaB.</text>
</comment>
<dbReference type="Proteomes" id="UP000221763">
    <property type="component" value="Unassembled WGS sequence"/>
</dbReference>
<dbReference type="Proteomes" id="UP001156410">
    <property type="component" value="Chromosome"/>
</dbReference>
<organism evidence="18 20">
    <name type="scientific">Streptococcus macedonicus</name>
    <name type="common">Streptococcus gallolyticus macedonicus</name>
    <dbReference type="NCBI Taxonomy" id="59310"/>
    <lineage>
        <taxon>Bacteria</taxon>
        <taxon>Bacillati</taxon>
        <taxon>Bacillota</taxon>
        <taxon>Bacilli</taxon>
        <taxon>Lactobacillales</taxon>
        <taxon>Streptococcaceae</taxon>
        <taxon>Streptococcus</taxon>
    </lineage>
</organism>
<dbReference type="SMART" id="SM00493">
    <property type="entry name" value="TOPRIM"/>
    <property type="match status" value="1"/>
</dbReference>
<dbReference type="Gene3D" id="3.90.980.10">
    <property type="entry name" value="DNA primase, catalytic core, N-terminal domain"/>
    <property type="match status" value="1"/>
</dbReference>
<keyword evidence="9" id="KW-0460">Magnesium</keyword>
<evidence type="ECO:0000256" key="8">
    <source>
        <dbReference type="ARBA" id="ARBA00022833"/>
    </source>
</evidence>
<keyword evidence="6 12" id="KW-0479">Metal-binding</keyword>
<dbReference type="FunFam" id="3.90.580.10:FF:000001">
    <property type="entry name" value="DNA primase"/>
    <property type="match status" value="1"/>
</dbReference>
<keyword evidence="7 12" id="KW-0863">Zinc-finger</keyword>
<comment type="function">
    <text evidence="12 13">RNA polymerase that catalyzes the synthesis of short RNA molecules used as primers for DNA polymerase during DNA replication.</text>
</comment>
<keyword evidence="5 12" id="KW-0235">DNA replication</keyword>
<protein>
    <recommendedName>
        <fullName evidence="12 13">DNA primase</fullName>
        <ecNumber evidence="12">2.7.7.101</ecNumber>
    </recommendedName>
</protein>
<reference evidence="16" key="4">
    <citation type="submission" date="2024-05" db="EMBL/GenBank/DDBJ databases">
        <title>Streptococcus macedonicus and Acinetobacter baumannii: co-inhabitants of the cheese production environment.</title>
        <authorList>
            <person name="Johnson J."/>
            <person name="Curtin C."/>
            <person name="Waite-Cusic J."/>
        </authorList>
    </citation>
    <scope>NUCLEOTIDE SEQUENCE</scope>
    <source>
        <strain evidence="16">E28</strain>
    </source>
</reference>
<evidence type="ECO:0000313" key="16">
    <source>
        <dbReference type="EMBL" id="MCW8676973.1"/>
    </source>
</evidence>
<evidence type="ECO:0000256" key="11">
    <source>
        <dbReference type="ARBA" id="ARBA00023163"/>
    </source>
</evidence>
<dbReference type="EMBL" id="CP113440">
    <property type="protein sequence ID" value="WAK62546.1"/>
    <property type="molecule type" value="Genomic_DNA"/>
</dbReference>
<dbReference type="EMBL" id="PEBN01000042">
    <property type="protein sequence ID" value="PHV56404.1"/>
    <property type="molecule type" value="Genomic_DNA"/>
</dbReference>
<dbReference type="PANTHER" id="PTHR30313">
    <property type="entry name" value="DNA PRIMASE"/>
    <property type="match status" value="1"/>
</dbReference>
<evidence type="ECO:0000256" key="1">
    <source>
        <dbReference type="ARBA" id="ARBA00022478"/>
    </source>
</evidence>
<reference evidence="18" key="2">
    <citation type="submission" date="2022-11" db="EMBL/GenBank/DDBJ databases">
        <title>Streptococcus macedonicus and Acinetobacter baumannii: co-inhabitants of the cheese production environment.</title>
        <authorList>
            <person name="Johnson J."/>
        </authorList>
    </citation>
    <scope>NUCLEOTIDE SEQUENCE</scope>
    <source>
        <strain evidence="18">E37</strain>
    </source>
</reference>
<dbReference type="InterPro" id="IPR016136">
    <property type="entry name" value="DNA_helicase_N/primase_C"/>
</dbReference>
<evidence type="ECO:0000313" key="17">
    <source>
        <dbReference type="EMBL" id="PHV56404.1"/>
    </source>
</evidence>
<keyword evidence="10 12" id="KW-0238">DNA-binding</keyword>
<dbReference type="Proteomes" id="UP001209889">
    <property type="component" value="Unassembled WGS sequence"/>
</dbReference>
<dbReference type="InterPro" id="IPR013264">
    <property type="entry name" value="DNAG_N"/>
</dbReference>
<proteinExistence type="inferred from homology"/>
<evidence type="ECO:0000256" key="10">
    <source>
        <dbReference type="ARBA" id="ARBA00023125"/>
    </source>
</evidence>
<keyword evidence="8 12" id="KW-0862">Zinc</keyword>
<dbReference type="CDD" id="cd03364">
    <property type="entry name" value="TOPRIM_DnaG_primases"/>
    <property type="match status" value="1"/>
</dbReference>
<keyword evidence="2 12" id="KW-0639">Primosome</keyword>
<reference evidence="18" key="3">
    <citation type="submission" date="2022-11" db="EMBL/GenBank/DDBJ databases">
        <authorList>
            <person name="Johnson J.D."/>
        </authorList>
    </citation>
    <scope>NUCLEOTIDE SEQUENCE</scope>
    <source>
        <strain evidence="16">E28</strain>
        <strain evidence="18">E37</strain>
    </source>
</reference>
<feature type="zinc finger region" description="CHC2-type" evidence="12 14">
    <location>
        <begin position="53"/>
        <end position="77"/>
    </location>
</feature>
<dbReference type="InterPro" id="IPR036977">
    <property type="entry name" value="DNA_primase_Znf_CHC2"/>
</dbReference>
<dbReference type="InterPro" id="IPR002694">
    <property type="entry name" value="Znf_CHC2"/>
</dbReference>
<dbReference type="GO" id="GO:1990077">
    <property type="term" value="C:primosome complex"/>
    <property type="evidence" value="ECO:0007669"/>
    <property type="project" value="UniProtKB-KW"/>
</dbReference>
<dbReference type="GO" id="GO:0003677">
    <property type="term" value="F:DNA binding"/>
    <property type="evidence" value="ECO:0007669"/>
    <property type="project" value="UniProtKB-KW"/>
</dbReference>
<dbReference type="SUPFAM" id="SSF56731">
    <property type="entry name" value="DNA primase core"/>
    <property type="match status" value="1"/>
</dbReference>
<keyword evidence="4 12" id="KW-0548">Nucleotidyltransferase</keyword>
<dbReference type="SMART" id="SM00400">
    <property type="entry name" value="ZnF_CHCC"/>
    <property type="match status" value="1"/>
</dbReference>
<reference evidence="17 19" key="1">
    <citation type="submission" date="2017-10" db="EMBL/GenBank/DDBJ databases">
        <title>Whole-genome sequence of three Streptococcus macedonicus strains isolated from Italian cheeses of the Veneto region.</title>
        <authorList>
            <person name="Treu L."/>
            <person name="De Diego-Diaz B."/>
            <person name="Papadimitriou K."/>
            <person name="Tsakalidou E."/>
            <person name="Corich V."/>
            <person name="Giacomini A."/>
        </authorList>
    </citation>
    <scope>NUCLEOTIDE SEQUENCE [LARGE SCALE GENOMIC DNA]</scope>
    <source>
        <strain evidence="17 19">19AS</strain>
    </source>
</reference>
<comment type="domain">
    <text evidence="12">Contains an N-terminal zinc-binding domain, a central core domain that contains the primase activity, and a C-terminal DnaB-binding domain.</text>
</comment>
<dbReference type="Gene3D" id="3.90.580.10">
    <property type="entry name" value="Zinc finger, CHC2-type domain"/>
    <property type="match status" value="1"/>
</dbReference>
<evidence type="ECO:0000256" key="12">
    <source>
        <dbReference type="HAMAP-Rule" id="MF_00974"/>
    </source>
</evidence>
<dbReference type="Pfam" id="PF13155">
    <property type="entry name" value="Toprim_2"/>
    <property type="match status" value="1"/>
</dbReference>
<comment type="similarity">
    <text evidence="12 13">Belongs to the DnaG primase family.</text>
</comment>
<dbReference type="GO" id="GO:0005737">
    <property type="term" value="C:cytoplasm"/>
    <property type="evidence" value="ECO:0007669"/>
    <property type="project" value="TreeGrafter"/>
</dbReference>
<dbReference type="HAMAP" id="MF_00974">
    <property type="entry name" value="DNA_primase_DnaG"/>
    <property type="match status" value="1"/>
</dbReference>
<dbReference type="InterPro" id="IPR037068">
    <property type="entry name" value="DNA_primase_core_N_sf"/>
</dbReference>
<evidence type="ECO:0000313" key="21">
    <source>
        <dbReference type="Proteomes" id="UP001209889"/>
    </source>
</evidence>
<dbReference type="EMBL" id="JAPHJC010000001">
    <property type="protein sequence ID" value="MCW8676973.1"/>
    <property type="molecule type" value="Genomic_DNA"/>
</dbReference>
<dbReference type="GO" id="GO:0003899">
    <property type="term" value="F:DNA-directed RNA polymerase activity"/>
    <property type="evidence" value="ECO:0007669"/>
    <property type="project" value="UniProtKB-UniRule"/>
</dbReference>
<evidence type="ECO:0000256" key="9">
    <source>
        <dbReference type="ARBA" id="ARBA00022842"/>
    </source>
</evidence>
<keyword evidence="1 12" id="KW-0240">DNA-directed RNA polymerase</keyword>
<dbReference type="InterPro" id="IPR030846">
    <property type="entry name" value="DnaG_bac"/>
</dbReference>
<dbReference type="Gene3D" id="3.40.1360.10">
    <property type="match status" value="1"/>
</dbReference>
<evidence type="ECO:0000256" key="7">
    <source>
        <dbReference type="ARBA" id="ARBA00022771"/>
    </source>
</evidence>
<dbReference type="InterPro" id="IPR050219">
    <property type="entry name" value="DnaG_primase"/>
</dbReference>
<comment type="cofactor">
    <cofactor evidence="12 13 14">
        <name>Zn(2+)</name>
        <dbReference type="ChEBI" id="CHEBI:29105"/>
    </cofactor>
    <text evidence="12 13 14">Binds 1 zinc ion per monomer.</text>
</comment>
<evidence type="ECO:0000313" key="20">
    <source>
        <dbReference type="Proteomes" id="UP001156410"/>
    </source>
</evidence>
<comment type="catalytic activity">
    <reaction evidence="12">
        <text>ssDNA + n NTP = ssDNA/pppN(pN)n-1 hybrid + (n-1) diphosphate.</text>
        <dbReference type="EC" id="2.7.7.101"/>
    </reaction>
</comment>
<dbReference type="GO" id="GO:0006269">
    <property type="term" value="P:DNA replication, synthesis of primer"/>
    <property type="evidence" value="ECO:0007669"/>
    <property type="project" value="UniProtKB-UniRule"/>
</dbReference>
<evidence type="ECO:0000256" key="3">
    <source>
        <dbReference type="ARBA" id="ARBA00022679"/>
    </source>
</evidence>
<dbReference type="InterPro" id="IPR034151">
    <property type="entry name" value="TOPRIM_DnaG_bac"/>
</dbReference>
<evidence type="ECO:0000313" key="18">
    <source>
        <dbReference type="EMBL" id="WAK62546.1"/>
    </source>
</evidence>
<evidence type="ECO:0000256" key="4">
    <source>
        <dbReference type="ARBA" id="ARBA00022695"/>
    </source>
</evidence>
<dbReference type="Pfam" id="PF08275">
    <property type="entry name" value="DNAG_N"/>
    <property type="match status" value="1"/>
</dbReference>
<dbReference type="PROSITE" id="PS50880">
    <property type="entry name" value="TOPRIM"/>
    <property type="match status" value="1"/>
</dbReference>
<evidence type="ECO:0000256" key="14">
    <source>
        <dbReference type="PIRSR" id="PIRSR002811-1"/>
    </source>
</evidence>
<keyword evidence="3 12" id="KW-0808">Transferase</keyword>
<dbReference type="AlphaFoldDB" id="A0A081JGX5"/>
<dbReference type="EC" id="2.7.7.101" evidence="12"/>
<evidence type="ECO:0000256" key="5">
    <source>
        <dbReference type="ARBA" id="ARBA00022705"/>
    </source>
</evidence>
<keyword evidence="21" id="KW-1185">Reference proteome</keyword>